<keyword evidence="2 3" id="KW-0143">Chaperone</keyword>
<dbReference type="Pfam" id="PF01774">
    <property type="entry name" value="UreD"/>
    <property type="match status" value="1"/>
</dbReference>
<dbReference type="PANTHER" id="PTHR33643:SF1">
    <property type="entry name" value="UREASE ACCESSORY PROTEIN D"/>
    <property type="match status" value="1"/>
</dbReference>
<dbReference type="InterPro" id="IPR002669">
    <property type="entry name" value="UreD"/>
</dbReference>
<keyword evidence="3" id="KW-0963">Cytoplasm</keyword>
<dbReference type="PANTHER" id="PTHR33643">
    <property type="entry name" value="UREASE ACCESSORY PROTEIN D"/>
    <property type="match status" value="1"/>
</dbReference>
<comment type="caution">
    <text evidence="4">The sequence shown here is derived from an EMBL/GenBank/DDBJ whole genome shotgun (WGS) entry which is preliminary data.</text>
</comment>
<dbReference type="AlphaFoldDB" id="A0A2T0WZX7"/>
<keyword evidence="3" id="KW-0996">Nickel insertion</keyword>
<keyword evidence="5" id="KW-1185">Reference proteome</keyword>
<organism evidence="4 5">
    <name type="scientific">Donghicola tyrosinivorans</name>
    <dbReference type="NCBI Taxonomy" id="1652492"/>
    <lineage>
        <taxon>Bacteria</taxon>
        <taxon>Pseudomonadati</taxon>
        <taxon>Pseudomonadota</taxon>
        <taxon>Alphaproteobacteria</taxon>
        <taxon>Rhodobacterales</taxon>
        <taxon>Roseobacteraceae</taxon>
        <taxon>Donghicola</taxon>
    </lineage>
</organism>
<comment type="similarity">
    <text evidence="1 3">Belongs to the UreD family.</text>
</comment>
<comment type="subcellular location">
    <subcellularLocation>
        <location evidence="3">Cytoplasm</location>
    </subcellularLocation>
</comment>
<evidence type="ECO:0000256" key="1">
    <source>
        <dbReference type="ARBA" id="ARBA00007177"/>
    </source>
</evidence>
<evidence type="ECO:0000313" key="4">
    <source>
        <dbReference type="EMBL" id="PRY92227.1"/>
    </source>
</evidence>
<gene>
    <name evidence="3" type="primary">ureD</name>
    <name evidence="4" type="ORF">CLV74_102142</name>
</gene>
<name>A0A2T0WZX7_9RHOB</name>
<dbReference type="HAMAP" id="MF_01384">
    <property type="entry name" value="UreD"/>
    <property type="match status" value="1"/>
</dbReference>
<comment type="subunit">
    <text evidence="3">UreD, UreF and UreG form a complex that acts as a GTP-hydrolysis-dependent molecular chaperone, activating the urease apoprotein by helping to assemble the nickel containing metallocenter of UreC. The UreE protein probably delivers the nickel.</text>
</comment>
<evidence type="ECO:0000256" key="3">
    <source>
        <dbReference type="HAMAP-Rule" id="MF_01384"/>
    </source>
</evidence>
<dbReference type="EMBL" id="PVTQ01000002">
    <property type="protein sequence ID" value="PRY92227.1"/>
    <property type="molecule type" value="Genomic_DNA"/>
</dbReference>
<proteinExistence type="inferred from homology"/>
<protein>
    <recommendedName>
        <fullName evidence="3">Urease accessory protein UreD</fullName>
    </recommendedName>
</protein>
<sequence>MLNTAGGITGGDRFTIGASVDRGQLVMTTQAAERAYRAKEGAGQVTTHLTVGPEGRLHWLPQETILFDGSALKRRLDADLHGDAAALFVETVLFGRLAMGETSPEVDYREDWRIRRDGRLIYADALRISGDSGTLLAPVAVANGARAVASVVYAAPDAEALADRARDLLPEHAGLSLISHDLLAVRMVAADGFDLRAGLVPLLKTLARAELPKCWML</sequence>
<reference evidence="4 5" key="1">
    <citation type="submission" date="2018-03" db="EMBL/GenBank/DDBJ databases">
        <title>Genomic Encyclopedia of Archaeal and Bacterial Type Strains, Phase II (KMG-II): from individual species to whole genera.</title>
        <authorList>
            <person name="Goeker M."/>
        </authorList>
    </citation>
    <scope>NUCLEOTIDE SEQUENCE [LARGE SCALE GENOMIC DNA]</scope>
    <source>
        <strain evidence="4 5">DSM 100212</strain>
    </source>
</reference>
<accession>A0A2T0WZX7</accession>
<dbReference type="Proteomes" id="UP000238392">
    <property type="component" value="Unassembled WGS sequence"/>
</dbReference>
<dbReference type="GO" id="GO:0016151">
    <property type="term" value="F:nickel cation binding"/>
    <property type="evidence" value="ECO:0007669"/>
    <property type="project" value="UniProtKB-UniRule"/>
</dbReference>
<comment type="function">
    <text evidence="3">Required for maturation of urease via the functional incorporation of the urease nickel metallocenter.</text>
</comment>
<evidence type="ECO:0000313" key="5">
    <source>
        <dbReference type="Proteomes" id="UP000238392"/>
    </source>
</evidence>
<evidence type="ECO:0000256" key="2">
    <source>
        <dbReference type="ARBA" id="ARBA00023186"/>
    </source>
</evidence>
<dbReference type="GO" id="GO:0005737">
    <property type="term" value="C:cytoplasm"/>
    <property type="evidence" value="ECO:0007669"/>
    <property type="project" value="UniProtKB-SubCell"/>
</dbReference>